<evidence type="ECO:0000256" key="1">
    <source>
        <dbReference type="SAM" id="MobiDB-lite"/>
    </source>
</evidence>
<feature type="region of interest" description="Disordered" evidence="1">
    <location>
        <begin position="94"/>
        <end position="138"/>
    </location>
</feature>
<feature type="region of interest" description="Disordered" evidence="1">
    <location>
        <begin position="15"/>
        <end position="39"/>
    </location>
</feature>
<feature type="compositionally biased region" description="Basic residues" evidence="1">
    <location>
        <begin position="115"/>
        <end position="125"/>
    </location>
</feature>
<evidence type="ECO:0000313" key="3">
    <source>
        <dbReference type="Proteomes" id="UP000225277"/>
    </source>
</evidence>
<dbReference type="Proteomes" id="UP000225277">
    <property type="component" value="Unassembled WGS sequence"/>
</dbReference>
<proteinExistence type="predicted"/>
<gene>
    <name evidence="2" type="ORF">RCC_09920</name>
</gene>
<name>A0A2D3V873_9PEZI</name>
<evidence type="ECO:0000313" key="2">
    <source>
        <dbReference type="EMBL" id="CZT24203.1"/>
    </source>
</evidence>
<organism evidence="2 3">
    <name type="scientific">Ramularia collo-cygni</name>
    <dbReference type="NCBI Taxonomy" id="112498"/>
    <lineage>
        <taxon>Eukaryota</taxon>
        <taxon>Fungi</taxon>
        <taxon>Dikarya</taxon>
        <taxon>Ascomycota</taxon>
        <taxon>Pezizomycotina</taxon>
        <taxon>Dothideomycetes</taxon>
        <taxon>Dothideomycetidae</taxon>
        <taxon>Mycosphaerellales</taxon>
        <taxon>Mycosphaerellaceae</taxon>
        <taxon>Ramularia</taxon>
    </lineage>
</organism>
<dbReference type="RefSeq" id="XP_023630927.1">
    <property type="nucleotide sequence ID" value="XM_023775159.1"/>
</dbReference>
<feature type="compositionally biased region" description="Low complexity" evidence="1">
    <location>
        <begin position="126"/>
        <end position="138"/>
    </location>
</feature>
<feature type="compositionally biased region" description="Polar residues" evidence="1">
    <location>
        <begin position="16"/>
        <end position="33"/>
    </location>
</feature>
<reference evidence="2 3" key="1">
    <citation type="submission" date="2016-03" db="EMBL/GenBank/DDBJ databases">
        <authorList>
            <person name="Ploux O."/>
        </authorList>
    </citation>
    <scope>NUCLEOTIDE SEQUENCE [LARGE SCALE GENOMIC DNA]</scope>
    <source>
        <strain evidence="2 3">URUG2</strain>
    </source>
</reference>
<dbReference type="AlphaFoldDB" id="A0A2D3V873"/>
<keyword evidence="3" id="KW-1185">Reference proteome</keyword>
<accession>A0A2D3V873</accession>
<dbReference type="EMBL" id="FJUY01000020">
    <property type="protein sequence ID" value="CZT24203.1"/>
    <property type="molecule type" value="Genomic_DNA"/>
</dbReference>
<dbReference type="GeneID" id="35604980"/>
<feature type="region of interest" description="Disordered" evidence="1">
    <location>
        <begin position="194"/>
        <end position="213"/>
    </location>
</feature>
<protein>
    <submittedName>
        <fullName evidence="2">Uncharacterized protein</fullName>
    </submittedName>
</protein>
<sequence>MVSQGVQWLSWAERQAQANKSAPNDRQLPSSARNYHGGKTIHDGQIWRAVGKEHAGKSMVGDVIVPNPRKVYAVKSVLNGVVVPNPQAVNPSAYPTVPTVRKKPAAANHSEGIKRAPRKQSKRSHAANVNNPPAIVNSPITTTKEPGLVWNYEMRYTVHLLFSYSITTKQRQLLFNDVFQADIAKCGFKEPFPYSRIGQQNGEGSRPDRQQKD</sequence>